<keyword evidence="2" id="KW-1185">Reference proteome</keyword>
<name>A0AAU9RUV6_THLAR</name>
<proteinExistence type="predicted"/>
<protein>
    <submittedName>
        <fullName evidence="1">Uncharacterized protein</fullName>
    </submittedName>
</protein>
<accession>A0AAU9RUV6</accession>
<feature type="non-terminal residue" evidence="1">
    <location>
        <position position="38"/>
    </location>
</feature>
<evidence type="ECO:0000313" key="1">
    <source>
        <dbReference type="EMBL" id="CAH2047469.1"/>
    </source>
</evidence>
<dbReference type="Proteomes" id="UP000836841">
    <property type="component" value="Chromosome 2"/>
</dbReference>
<sequence>MLVFFTLDKLVQNFFKHLMRQTPSYCTHMHMRTKENCE</sequence>
<dbReference type="AlphaFoldDB" id="A0AAU9RUV6"/>
<gene>
    <name evidence="1" type="ORF">TAV2_LOCUS7188</name>
</gene>
<reference evidence="1 2" key="1">
    <citation type="submission" date="2022-03" db="EMBL/GenBank/DDBJ databases">
        <authorList>
            <person name="Nunn A."/>
            <person name="Chopra R."/>
            <person name="Nunn A."/>
            <person name="Contreras Garrido A."/>
        </authorList>
    </citation>
    <scope>NUCLEOTIDE SEQUENCE [LARGE SCALE GENOMIC DNA]</scope>
</reference>
<evidence type="ECO:0000313" key="2">
    <source>
        <dbReference type="Proteomes" id="UP000836841"/>
    </source>
</evidence>
<organism evidence="1 2">
    <name type="scientific">Thlaspi arvense</name>
    <name type="common">Field penny-cress</name>
    <dbReference type="NCBI Taxonomy" id="13288"/>
    <lineage>
        <taxon>Eukaryota</taxon>
        <taxon>Viridiplantae</taxon>
        <taxon>Streptophyta</taxon>
        <taxon>Embryophyta</taxon>
        <taxon>Tracheophyta</taxon>
        <taxon>Spermatophyta</taxon>
        <taxon>Magnoliopsida</taxon>
        <taxon>eudicotyledons</taxon>
        <taxon>Gunneridae</taxon>
        <taxon>Pentapetalae</taxon>
        <taxon>rosids</taxon>
        <taxon>malvids</taxon>
        <taxon>Brassicales</taxon>
        <taxon>Brassicaceae</taxon>
        <taxon>Thlaspideae</taxon>
        <taxon>Thlaspi</taxon>
    </lineage>
</organism>
<dbReference type="EMBL" id="OU466858">
    <property type="protein sequence ID" value="CAH2047469.1"/>
    <property type="molecule type" value="Genomic_DNA"/>
</dbReference>